<name>A0A2U7UCP8_9VIRU</name>
<feature type="transmembrane region" description="Helical" evidence="1">
    <location>
        <begin position="6"/>
        <end position="31"/>
    </location>
</feature>
<sequence>MAELGMTIVACVSGAAGLATGFCAGGAAVCLGPRMAGRVPYKVSMPIVLIAIPGASLYAARRTMPGVFKETNDIGDMLGMGAIFGAGAGYGLGCLATLSAPLACRTASTLARRMHTALIDHLRKEIMGRRK</sequence>
<reference evidence="2" key="1">
    <citation type="journal article" date="2018" name="Nat. Commun.">
        <title>Diversity and evolution of the emerging Pandoraviridae family.</title>
        <authorList>
            <person name="Legendre M."/>
            <person name="Fabre E."/>
            <person name="Poirot O."/>
            <person name="Jeudy S."/>
            <person name="Lartigue A."/>
            <person name="Alempic J.M."/>
            <person name="Beucher L."/>
            <person name="Philippe N."/>
            <person name="Bertaux L."/>
            <person name="Christo-Foroux E."/>
            <person name="Labadie K."/>
            <person name="Coute Y."/>
            <person name="Abergel C."/>
            <person name="Claverie J.M."/>
        </authorList>
    </citation>
    <scope>NUCLEOTIDE SEQUENCE [LARGE SCALE GENOMIC DNA]</scope>
    <source>
        <strain evidence="2">Neocaledonia</strain>
    </source>
</reference>
<dbReference type="RefSeq" id="YP_009482113.1">
    <property type="nucleotide sequence ID" value="NC_037666.1"/>
</dbReference>
<dbReference type="EMBL" id="MG011690">
    <property type="protein sequence ID" value="AVK76110.1"/>
    <property type="molecule type" value="Genomic_DNA"/>
</dbReference>
<keyword evidence="1" id="KW-1133">Transmembrane helix</keyword>
<dbReference type="GeneID" id="36842823"/>
<protein>
    <submittedName>
        <fullName evidence="2">Uncharacterized protein</fullName>
    </submittedName>
</protein>
<proteinExistence type="predicted"/>
<gene>
    <name evidence="2" type="ORF">pneo_cds_503</name>
</gene>
<dbReference type="Proteomes" id="UP000249287">
    <property type="component" value="Segment"/>
</dbReference>
<accession>A0A2U7UCP8</accession>
<feature type="transmembrane region" description="Helical" evidence="1">
    <location>
        <begin position="80"/>
        <end position="104"/>
    </location>
</feature>
<keyword evidence="1" id="KW-0812">Transmembrane</keyword>
<organism evidence="2">
    <name type="scientific">Pandoravirus neocaledonia</name>
    <dbReference type="NCBI Taxonomy" id="2107708"/>
    <lineage>
        <taxon>Viruses</taxon>
        <taxon>Pandoravirus</taxon>
    </lineage>
</organism>
<evidence type="ECO:0000256" key="1">
    <source>
        <dbReference type="SAM" id="Phobius"/>
    </source>
</evidence>
<dbReference type="KEGG" id="vg:36842823"/>
<evidence type="ECO:0000313" key="2">
    <source>
        <dbReference type="EMBL" id="AVK76110.1"/>
    </source>
</evidence>
<feature type="transmembrane region" description="Helical" evidence="1">
    <location>
        <begin position="43"/>
        <end position="60"/>
    </location>
</feature>
<keyword evidence="1" id="KW-0472">Membrane</keyword>